<protein>
    <recommendedName>
        <fullName evidence="1">B30.2/SPRY domain-containing protein</fullName>
    </recommendedName>
</protein>
<feature type="domain" description="B30.2/SPRY" evidence="1">
    <location>
        <begin position="12"/>
        <end position="191"/>
    </location>
</feature>
<dbReference type="SUPFAM" id="SSF49899">
    <property type="entry name" value="Concanavalin A-like lectins/glucanases"/>
    <property type="match status" value="1"/>
</dbReference>
<sequence>MCLKTIKILSRHICTYNKKIVVFYLRQLLFVHGCLYTRTRKNFNIMENLELITPFNDIVLPTAWDAENSSPFINIDSSGLKCWIFYFEIKIINKGKNGMIGIGCCTKQNDKEIDDSIIKTDYINNILMPGQESKENELWGCGYHGDDGYSFCSGGVEPYGPKYTTGDIIGCYLNFVNKMVFYTKNGINLGN</sequence>
<dbReference type="Proteomes" id="UP000266673">
    <property type="component" value="Unassembled WGS sequence"/>
</dbReference>
<dbReference type="PANTHER" id="PTHR12864">
    <property type="entry name" value="RAN BINDING PROTEIN 9-RELATED"/>
    <property type="match status" value="1"/>
</dbReference>
<dbReference type="PROSITE" id="PS50188">
    <property type="entry name" value="B302_SPRY"/>
    <property type="match status" value="1"/>
</dbReference>
<dbReference type="InterPro" id="IPR003877">
    <property type="entry name" value="SPRY_dom"/>
</dbReference>
<keyword evidence="3" id="KW-1185">Reference proteome</keyword>
<comment type="caution">
    <text evidence="2">The sequence shown here is derived from an EMBL/GenBank/DDBJ whole genome shotgun (WGS) entry which is preliminary data.</text>
</comment>
<dbReference type="InterPro" id="IPR013320">
    <property type="entry name" value="ConA-like_dom_sf"/>
</dbReference>
<name>A0A397VBX1_9GLOM</name>
<dbReference type="OrthoDB" id="25503at2759"/>
<dbReference type="InterPro" id="IPR043136">
    <property type="entry name" value="B30.2/SPRY_sf"/>
</dbReference>
<dbReference type="InterPro" id="IPR001870">
    <property type="entry name" value="B30.2/SPRY"/>
</dbReference>
<proteinExistence type="predicted"/>
<accession>A0A397VBX1</accession>
<dbReference type="InterPro" id="IPR050618">
    <property type="entry name" value="Ubq-SigPath_Reg"/>
</dbReference>
<gene>
    <name evidence="2" type="ORF">C2G38_1319711</name>
</gene>
<organism evidence="2 3">
    <name type="scientific">Gigaspora rosea</name>
    <dbReference type="NCBI Taxonomy" id="44941"/>
    <lineage>
        <taxon>Eukaryota</taxon>
        <taxon>Fungi</taxon>
        <taxon>Fungi incertae sedis</taxon>
        <taxon>Mucoromycota</taxon>
        <taxon>Glomeromycotina</taxon>
        <taxon>Glomeromycetes</taxon>
        <taxon>Diversisporales</taxon>
        <taxon>Gigasporaceae</taxon>
        <taxon>Gigaspora</taxon>
    </lineage>
</organism>
<dbReference type="Gene3D" id="2.60.120.920">
    <property type="match status" value="1"/>
</dbReference>
<evidence type="ECO:0000313" key="2">
    <source>
        <dbReference type="EMBL" id="RIB18797.1"/>
    </source>
</evidence>
<evidence type="ECO:0000259" key="1">
    <source>
        <dbReference type="PROSITE" id="PS50188"/>
    </source>
</evidence>
<dbReference type="AlphaFoldDB" id="A0A397VBX1"/>
<reference evidence="2 3" key="1">
    <citation type="submission" date="2018-06" db="EMBL/GenBank/DDBJ databases">
        <title>Comparative genomics reveals the genomic features of Rhizophagus irregularis, R. cerebriforme, R. diaphanum and Gigaspora rosea, and their symbiotic lifestyle signature.</title>
        <authorList>
            <person name="Morin E."/>
            <person name="San Clemente H."/>
            <person name="Chen E.C.H."/>
            <person name="De La Providencia I."/>
            <person name="Hainaut M."/>
            <person name="Kuo A."/>
            <person name="Kohler A."/>
            <person name="Murat C."/>
            <person name="Tang N."/>
            <person name="Roy S."/>
            <person name="Loubradou J."/>
            <person name="Henrissat B."/>
            <person name="Grigoriev I.V."/>
            <person name="Corradi N."/>
            <person name="Roux C."/>
            <person name="Martin F.M."/>
        </authorList>
    </citation>
    <scope>NUCLEOTIDE SEQUENCE [LARGE SCALE GENOMIC DNA]</scope>
    <source>
        <strain evidence="2 3">DAOM 194757</strain>
    </source>
</reference>
<dbReference type="STRING" id="44941.A0A397VBX1"/>
<dbReference type="EMBL" id="QKWP01000516">
    <property type="protein sequence ID" value="RIB18797.1"/>
    <property type="molecule type" value="Genomic_DNA"/>
</dbReference>
<dbReference type="Pfam" id="PF00622">
    <property type="entry name" value="SPRY"/>
    <property type="match status" value="1"/>
</dbReference>
<evidence type="ECO:0000313" key="3">
    <source>
        <dbReference type="Proteomes" id="UP000266673"/>
    </source>
</evidence>